<dbReference type="Proteomes" id="UP001203338">
    <property type="component" value="Unassembled WGS sequence"/>
</dbReference>
<proteinExistence type="predicted"/>
<gene>
    <name evidence="5" type="ORF">M3P05_00115</name>
</gene>
<dbReference type="SUPFAM" id="SSF50969">
    <property type="entry name" value="YVTN repeat-like/Quinoprotein amine dehydrogenase"/>
    <property type="match status" value="1"/>
</dbReference>
<protein>
    <submittedName>
        <fullName evidence="5">WD40 repeat domain-containing protein</fullName>
    </submittedName>
</protein>
<accession>A0ABT0PAE5</accession>
<dbReference type="RefSeq" id="WP_249697187.1">
    <property type="nucleotide sequence ID" value="NZ_JAMFLX010000001.1"/>
</dbReference>
<dbReference type="EMBL" id="JAMFLX010000001">
    <property type="protein sequence ID" value="MCL6268352.1"/>
    <property type="molecule type" value="Genomic_DNA"/>
</dbReference>
<sequence length="471" mass="52985">MMKSIIRGSIPFYAVIAVLFHGFFDDAYAGGGLSKQASHPPPRYSDWAKFAAEPEELKLCVPPPKLPLPQKINEGDMLQYQAGPMQRDESTHPFTLQSQNSGITPSKQTNKRLLKCVRTKPSEHRLLPATDNKGCVTISHNGQWIITGHKNGIVKIHSVANPEQTFQIDFSAGIQRNIGYIARVDLTRNNTLLTAVFYSKENPSFSLAIYDFDSRTFIFPKYLDGSIHKLSGIMSPGGKFMAVFLIKEGVVQVIDWKNSLIIYQTPLKNTGLINLYFIDNTHILFATYKSAYKADFVTGETRNFSYLATPDFFSVNISNHWITIAHTKGISCFYEGGVTCQSYFTNCTLPMVISNDGKTLYCSKAGNISGYNIFLEILKVRFPSGDSLVSVIKITPDDQMLIAGYSDGFIRLWNIATEQLLLELKCQTEPIEPIEPIENKIKNIWVTPDYEYLVYSPPDDEPIQIYPLHVE</sequence>
<evidence type="ECO:0000256" key="2">
    <source>
        <dbReference type="ARBA" id="ARBA00022737"/>
    </source>
</evidence>
<evidence type="ECO:0000313" key="6">
    <source>
        <dbReference type="Proteomes" id="UP001203338"/>
    </source>
</evidence>
<evidence type="ECO:0000256" key="1">
    <source>
        <dbReference type="ARBA" id="ARBA00022574"/>
    </source>
</evidence>
<evidence type="ECO:0000256" key="4">
    <source>
        <dbReference type="SAM" id="MobiDB-lite"/>
    </source>
</evidence>
<evidence type="ECO:0000313" key="5">
    <source>
        <dbReference type="EMBL" id="MCL6268352.1"/>
    </source>
</evidence>
<reference evidence="5 6" key="1">
    <citation type="submission" date="2022-05" db="EMBL/GenBank/DDBJ databases">
        <authorList>
            <person name="Park J.-S."/>
        </authorList>
    </citation>
    <scope>NUCLEOTIDE SEQUENCE [LARGE SCALE GENOMIC DNA]</scope>
    <source>
        <strain evidence="5 6">2012CJ34-2</strain>
    </source>
</reference>
<dbReference type="InterPro" id="IPR015943">
    <property type="entry name" value="WD40/YVTN_repeat-like_dom_sf"/>
</dbReference>
<dbReference type="InterPro" id="IPR001680">
    <property type="entry name" value="WD40_rpt"/>
</dbReference>
<feature type="compositionally biased region" description="Polar residues" evidence="4">
    <location>
        <begin position="92"/>
        <end position="106"/>
    </location>
</feature>
<feature type="repeat" description="WD" evidence="3">
    <location>
        <begin position="382"/>
        <end position="423"/>
    </location>
</feature>
<dbReference type="PROSITE" id="PS50082">
    <property type="entry name" value="WD_REPEATS_2"/>
    <property type="match status" value="1"/>
</dbReference>
<dbReference type="InterPro" id="IPR019775">
    <property type="entry name" value="WD40_repeat_CS"/>
</dbReference>
<dbReference type="Gene3D" id="2.130.10.10">
    <property type="entry name" value="YVTN repeat-like/Quinoprotein amine dehydrogenase"/>
    <property type="match status" value="2"/>
</dbReference>
<dbReference type="PROSITE" id="PS00678">
    <property type="entry name" value="WD_REPEATS_1"/>
    <property type="match status" value="1"/>
</dbReference>
<organism evidence="5 6">
    <name type="scientific">Parendozoicomonas callyspongiae</name>
    <dbReference type="NCBI Taxonomy" id="2942213"/>
    <lineage>
        <taxon>Bacteria</taxon>
        <taxon>Pseudomonadati</taxon>
        <taxon>Pseudomonadota</taxon>
        <taxon>Gammaproteobacteria</taxon>
        <taxon>Oceanospirillales</taxon>
        <taxon>Endozoicomonadaceae</taxon>
        <taxon>Parendozoicomonas</taxon>
    </lineage>
</organism>
<comment type="caution">
    <text evidence="5">The sequence shown here is derived from an EMBL/GenBank/DDBJ whole genome shotgun (WGS) entry which is preliminary data.</text>
</comment>
<feature type="region of interest" description="Disordered" evidence="4">
    <location>
        <begin position="87"/>
        <end position="106"/>
    </location>
</feature>
<evidence type="ECO:0000256" key="3">
    <source>
        <dbReference type="PROSITE-ProRule" id="PRU00221"/>
    </source>
</evidence>
<dbReference type="SMART" id="SM00320">
    <property type="entry name" value="WD40"/>
    <property type="match status" value="2"/>
</dbReference>
<keyword evidence="1 3" id="KW-0853">WD repeat</keyword>
<keyword evidence="2" id="KW-0677">Repeat</keyword>
<dbReference type="Pfam" id="PF00400">
    <property type="entry name" value="WD40"/>
    <property type="match status" value="2"/>
</dbReference>
<dbReference type="PROSITE" id="PS50294">
    <property type="entry name" value="WD_REPEATS_REGION"/>
    <property type="match status" value="1"/>
</dbReference>
<dbReference type="InterPro" id="IPR011044">
    <property type="entry name" value="Quino_amine_DH_bsu"/>
</dbReference>
<keyword evidence="6" id="KW-1185">Reference proteome</keyword>
<name>A0ABT0PAE5_9GAMM</name>